<dbReference type="Proteomes" id="UP000019473">
    <property type="component" value="Unassembled WGS sequence"/>
</dbReference>
<accession>W9WAC1</accession>
<reference evidence="2 3" key="1">
    <citation type="submission" date="2013-03" db="EMBL/GenBank/DDBJ databases">
        <title>The Genome Sequence of Cladophialophora yegresii CBS 114405.</title>
        <authorList>
            <consortium name="The Broad Institute Genomics Platform"/>
            <person name="Cuomo C."/>
            <person name="de Hoog S."/>
            <person name="Gorbushina A."/>
            <person name="Walker B."/>
            <person name="Young S.K."/>
            <person name="Zeng Q."/>
            <person name="Gargeya S."/>
            <person name="Fitzgerald M."/>
            <person name="Haas B."/>
            <person name="Abouelleil A."/>
            <person name="Allen A.W."/>
            <person name="Alvarado L."/>
            <person name="Arachchi H.M."/>
            <person name="Berlin A.M."/>
            <person name="Chapman S.B."/>
            <person name="Gainer-Dewar J."/>
            <person name="Goldberg J."/>
            <person name="Griggs A."/>
            <person name="Gujja S."/>
            <person name="Hansen M."/>
            <person name="Howarth C."/>
            <person name="Imamovic A."/>
            <person name="Ireland A."/>
            <person name="Larimer J."/>
            <person name="McCowan C."/>
            <person name="Murphy C."/>
            <person name="Pearson M."/>
            <person name="Poon T.W."/>
            <person name="Priest M."/>
            <person name="Roberts A."/>
            <person name="Saif S."/>
            <person name="Shea T."/>
            <person name="Sisk P."/>
            <person name="Sykes S."/>
            <person name="Wortman J."/>
            <person name="Nusbaum C."/>
            <person name="Birren B."/>
        </authorList>
    </citation>
    <scope>NUCLEOTIDE SEQUENCE [LARGE SCALE GENOMIC DNA]</scope>
    <source>
        <strain evidence="2 3">CBS 114405</strain>
    </source>
</reference>
<proteinExistence type="predicted"/>
<sequence length="172" mass="18041">MHPLQPADLGAACPPGVGLRVGPSASVALGPARGHGTSASARSLKPTATHATDITTSDGGASADANAEADIDFDIDDAGGTDGGRDFPIDADCDDDVENFFDFYGSGNGGNSGLGGHGGHINFTYRGRSIRAADSRPTYKDPENRVTRRLVDRSREIDPLRHVPRRAKNRRS</sequence>
<evidence type="ECO:0000256" key="1">
    <source>
        <dbReference type="SAM" id="MobiDB-lite"/>
    </source>
</evidence>
<feature type="region of interest" description="Disordered" evidence="1">
    <location>
        <begin position="28"/>
        <end position="63"/>
    </location>
</feature>
<evidence type="ECO:0000313" key="3">
    <source>
        <dbReference type="Proteomes" id="UP000019473"/>
    </source>
</evidence>
<dbReference type="EMBL" id="AMGW01000002">
    <property type="protein sequence ID" value="EXJ61930.1"/>
    <property type="molecule type" value="Genomic_DNA"/>
</dbReference>
<feature type="compositionally biased region" description="Basic residues" evidence="1">
    <location>
        <begin position="162"/>
        <end position="172"/>
    </location>
</feature>
<dbReference type="HOGENOM" id="CLU_1555090_0_0_1"/>
<name>W9WAC1_9EURO</name>
<dbReference type="RefSeq" id="XP_007754584.1">
    <property type="nucleotide sequence ID" value="XM_007756394.1"/>
</dbReference>
<dbReference type="VEuPathDB" id="FungiDB:A1O7_02361"/>
<evidence type="ECO:0000313" key="2">
    <source>
        <dbReference type="EMBL" id="EXJ61930.1"/>
    </source>
</evidence>
<dbReference type="AlphaFoldDB" id="W9WAC1"/>
<protein>
    <submittedName>
        <fullName evidence="2">Uncharacterized protein</fullName>
    </submittedName>
</protein>
<keyword evidence="3" id="KW-1185">Reference proteome</keyword>
<feature type="region of interest" description="Disordered" evidence="1">
    <location>
        <begin position="133"/>
        <end position="172"/>
    </location>
</feature>
<dbReference type="GeneID" id="19176969"/>
<gene>
    <name evidence="2" type="ORF">A1O7_02361</name>
</gene>
<comment type="caution">
    <text evidence="2">The sequence shown here is derived from an EMBL/GenBank/DDBJ whole genome shotgun (WGS) entry which is preliminary data.</text>
</comment>
<feature type="compositionally biased region" description="Basic and acidic residues" evidence="1">
    <location>
        <begin position="133"/>
        <end position="161"/>
    </location>
</feature>
<feature type="compositionally biased region" description="Polar residues" evidence="1">
    <location>
        <begin position="49"/>
        <end position="59"/>
    </location>
</feature>
<organism evidence="2 3">
    <name type="scientific">Cladophialophora yegresii CBS 114405</name>
    <dbReference type="NCBI Taxonomy" id="1182544"/>
    <lineage>
        <taxon>Eukaryota</taxon>
        <taxon>Fungi</taxon>
        <taxon>Dikarya</taxon>
        <taxon>Ascomycota</taxon>
        <taxon>Pezizomycotina</taxon>
        <taxon>Eurotiomycetes</taxon>
        <taxon>Chaetothyriomycetidae</taxon>
        <taxon>Chaetothyriales</taxon>
        <taxon>Herpotrichiellaceae</taxon>
        <taxon>Cladophialophora</taxon>
    </lineage>
</organism>